<dbReference type="EMBL" id="JAZHXI010000019">
    <property type="protein sequence ID" value="KAL2061350.1"/>
    <property type="molecule type" value="Genomic_DNA"/>
</dbReference>
<feature type="region of interest" description="Disordered" evidence="1">
    <location>
        <begin position="363"/>
        <end position="537"/>
    </location>
</feature>
<name>A0ABR4BUQ4_9HELO</name>
<dbReference type="InterPro" id="IPR024325">
    <property type="entry name" value="DUF3835"/>
</dbReference>
<evidence type="ECO:0000313" key="4">
    <source>
        <dbReference type="Proteomes" id="UP001595075"/>
    </source>
</evidence>
<dbReference type="InterPro" id="IPR039553">
    <property type="entry name" value="Prefoldin-like"/>
</dbReference>
<feature type="compositionally biased region" description="Basic and acidic residues" evidence="1">
    <location>
        <begin position="217"/>
        <end position="234"/>
    </location>
</feature>
<feature type="compositionally biased region" description="Polar residues" evidence="1">
    <location>
        <begin position="371"/>
        <end position="381"/>
    </location>
</feature>
<gene>
    <name evidence="3" type="ORF">VTL71DRAFT_7623</name>
</gene>
<dbReference type="InterPro" id="IPR052255">
    <property type="entry name" value="RNA_pol_II_subunit5-mediator"/>
</dbReference>
<dbReference type="SUPFAM" id="SSF46579">
    <property type="entry name" value="Prefoldin"/>
    <property type="match status" value="1"/>
</dbReference>
<organism evidence="3 4">
    <name type="scientific">Oculimacula yallundae</name>
    <dbReference type="NCBI Taxonomy" id="86028"/>
    <lineage>
        <taxon>Eukaryota</taxon>
        <taxon>Fungi</taxon>
        <taxon>Dikarya</taxon>
        <taxon>Ascomycota</taxon>
        <taxon>Pezizomycotina</taxon>
        <taxon>Leotiomycetes</taxon>
        <taxon>Helotiales</taxon>
        <taxon>Ploettnerulaceae</taxon>
        <taxon>Oculimacula</taxon>
    </lineage>
</organism>
<sequence>MAQTVKDSFLDLERHRQLLEENIEKLRKSLLHWQIWEAEYEGLKEEILAAKTTPTREELLAIGRDYEGELVTQKELEDILGTKEARTAAQVVNLLDRRLDYVEQNVGTIQKQLASAERKLVNASIISTPEVRNEDGLPLTEIMEELDEEGNVISSHLSTPGSMKPQLLEALEKAGMKDYIPEVVAGYEAQPKDSVEPAETTPKATKKSPKPTKKGVKFAEDTKPGPEPEKSKTAKRLEDIMKIAKAQETPPTEAPIIPTNETPEDAALRREMLQYGMSEVGAVVAELDLEEGSDWSGDEYDDTSDFDDEDAFGRSTGKLVDDELRQQMIELEERLGVRAMHNVGKDSGAYGMAQEEGIGRITINGSEDESTPSVLPDTTSLPDIEESSPGTSAKKSVRFSEELDISPAPEPPTVRPQAEKAGTVAPVSDIVERKTPSTPVSPAPQKKASRFKSTRSATPDVLNGPLASTNTSHHTSLPLHAAKPSTPKPFSSSIQFSPVDDPSRTVPTGPEGKIMAPTIIERETATNTSPAEPDEFDPHLLHQEVATEYHKMRNRMIQKQGGYMKEDENEIVPFTEEEGGPKKVSRFKAARLGLS</sequence>
<dbReference type="Pfam" id="PF12927">
    <property type="entry name" value="DUF3835"/>
    <property type="match status" value="1"/>
</dbReference>
<feature type="region of interest" description="Disordered" evidence="1">
    <location>
        <begin position="190"/>
        <end position="234"/>
    </location>
</feature>
<evidence type="ECO:0000256" key="1">
    <source>
        <dbReference type="SAM" id="MobiDB-lite"/>
    </source>
</evidence>
<protein>
    <recommendedName>
        <fullName evidence="2">DUF3835 domain-containing protein</fullName>
    </recommendedName>
</protein>
<dbReference type="PANTHER" id="PTHR15111:SF0">
    <property type="entry name" value="UNCONVENTIONAL PREFOLDIN RPB5 INTERACTOR 1"/>
    <property type="match status" value="1"/>
</dbReference>
<feature type="compositionally biased region" description="Basic residues" evidence="1">
    <location>
        <begin position="204"/>
        <end position="216"/>
    </location>
</feature>
<evidence type="ECO:0000313" key="3">
    <source>
        <dbReference type="EMBL" id="KAL2061350.1"/>
    </source>
</evidence>
<comment type="caution">
    <text evidence="3">The sequence shown here is derived from an EMBL/GenBank/DDBJ whole genome shotgun (WGS) entry which is preliminary data.</text>
</comment>
<feature type="domain" description="DUF3835" evidence="2">
    <location>
        <begin position="515"/>
        <end position="592"/>
    </location>
</feature>
<keyword evidence="4" id="KW-1185">Reference proteome</keyword>
<feature type="compositionally biased region" description="Polar residues" evidence="1">
    <location>
        <begin position="466"/>
        <end position="475"/>
    </location>
</feature>
<reference evidence="3 4" key="1">
    <citation type="journal article" date="2024" name="Commun. Biol.">
        <title>Comparative genomic analysis of thermophilic fungi reveals convergent evolutionary adaptations and gene losses.</title>
        <authorList>
            <person name="Steindorff A.S."/>
            <person name="Aguilar-Pontes M.V."/>
            <person name="Robinson A.J."/>
            <person name="Andreopoulos B."/>
            <person name="LaButti K."/>
            <person name="Kuo A."/>
            <person name="Mondo S."/>
            <person name="Riley R."/>
            <person name="Otillar R."/>
            <person name="Haridas S."/>
            <person name="Lipzen A."/>
            <person name="Grimwood J."/>
            <person name="Schmutz J."/>
            <person name="Clum A."/>
            <person name="Reid I.D."/>
            <person name="Moisan M.C."/>
            <person name="Butler G."/>
            <person name="Nguyen T.T.M."/>
            <person name="Dewar K."/>
            <person name="Conant G."/>
            <person name="Drula E."/>
            <person name="Henrissat B."/>
            <person name="Hansel C."/>
            <person name="Singer S."/>
            <person name="Hutchinson M.I."/>
            <person name="de Vries R.P."/>
            <person name="Natvig D.O."/>
            <person name="Powell A.J."/>
            <person name="Tsang A."/>
            <person name="Grigoriev I.V."/>
        </authorList>
    </citation>
    <scope>NUCLEOTIDE SEQUENCE [LARGE SCALE GENOMIC DNA]</scope>
    <source>
        <strain evidence="3 4">CBS 494.80</strain>
    </source>
</reference>
<proteinExistence type="predicted"/>
<dbReference type="PANTHER" id="PTHR15111">
    <property type="entry name" value="RNA POLYMERASE II SUBUNIT 5-MEDIATING PROTEIN NNX3"/>
    <property type="match status" value="1"/>
</dbReference>
<accession>A0ABR4BUQ4</accession>
<dbReference type="Pfam" id="PF13758">
    <property type="entry name" value="Prefoldin_3"/>
    <property type="match status" value="1"/>
</dbReference>
<dbReference type="Proteomes" id="UP001595075">
    <property type="component" value="Unassembled WGS sequence"/>
</dbReference>
<evidence type="ECO:0000259" key="2">
    <source>
        <dbReference type="Pfam" id="PF12927"/>
    </source>
</evidence>